<dbReference type="InterPro" id="IPR001810">
    <property type="entry name" value="F-box_dom"/>
</dbReference>
<accession>A0AAP0HA96</accession>
<evidence type="ECO:0000259" key="1">
    <source>
        <dbReference type="PROSITE" id="PS50181"/>
    </source>
</evidence>
<dbReference type="PANTHER" id="PTHR31672:SF10">
    <property type="entry name" value="F-BOX DOMAIN-CONTAINING PROTEIN"/>
    <property type="match status" value="1"/>
</dbReference>
<feature type="domain" description="F-box" evidence="1">
    <location>
        <begin position="1"/>
        <end position="45"/>
    </location>
</feature>
<dbReference type="AlphaFoldDB" id="A0AAP0HA96"/>
<dbReference type="Gene3D" id="1.20.1280.50">
    <property type="match status" value="1"/>
</dbReference>
<comment type="caution">
    <text evidence="2">The sequence shown here is derived from an EMBL/GenBank/DDBJ whole genome shotgun (WGS) entry which is preliminary data.</text>
</comment>
<dbReference type="Pfam" id="PF07734">
    <property type="entry name" value="FBA_1"/>
    <property type="match status" value="1"/>
</dbReference>
<dbReference type="Proteomes" id="UP001408789">
    <property type="component" value="Unassembled WGS sequence"/>
</dbReference>
<evidence type="ECO:0000313" key="3">
    <source>
        <dbReference type="Proteomes" id="UP001408789"/>
    </source>
</evidence>
<dbReference type="InterPro" id="IPR006527">
    <property type="entry name" value="F-box-assoc_dom_typ1"/>
</dbReference>
<evidence type="ECO:0000313" key="2">
    <source>
        <dbReference type="EMBL" id="KAK9077307.1"/>
    </source>
</evidence>
<sequence length="318" mass="36489">MSDNIPFELQLEIIKRLPVEPLLRFRSVSKTWKSLIDSSDFTADYAGKGHLGLGFGVCRETNDPKIVNIRHVSREEDPQGITSIPWQVQVFNLSTGAWRSVFNNLPRNSVKLFRHPPAFIDKFLYWVATDKITMDGGVKSCCNLIISFDITSEEFGQVDLPDTLARDRYCGNLRVSKLRKSLVVIEECRKVDDDPTFFVWMMEDGDSKSFTKLFGIHTPDALIVGVLEFRKSGEPILEVGKRDYSWYALCQSRLVDYEPYSKHIGNLGIDGKDFVFDVSSYMETLLLHDHPNFTVYDEGNKSSFYEWRSEKSRSCFTS</sequence>
<dbReference type="PROSITE" id="PS50181">
    <property type="entry name" value="FBOX"/>
    <property type="match status" value="1"/>
</dbReference>
<dbReference type="SMART" id="SM00256">
    <property type="entry name" value="FBOX"/>
    <property type="match status" value="1"/>
</dbReference>
<dbReference type="Pfam" id="PF00646">
    <property type="entry name" value="F-box"/>
    <property type="match status" value="1"/>
</dbReference>
<dbReference type="SUPFAM" id="SSF81383">
    <property type="entry name" value="F-box domain"/>
    <property type="match status" value="1"/>
</dbReference>
<name>A0AAP0HA96_9ASTR</name>
<keyword evidence="3" id="KW-1185">Reference proteome</keyword>
<protein>
    <recommendedName>
        <fullName evidence="1">F-box domain-containing protein</fullName>
    </recommendedName>
</protein>
<dbReference type="EMBL" id="JBCNJP010000007">
    <property type="protein sequence ID" value="KAK9077307.1"/>
    <property type="molecule type" value="Genomic_DNA"/>
</dbReference>
<gene>
    <name evidence="2" type="ORF">SSX86_005644</name>
</gene>
<dbReference type="CDD" id="cd22157">
    <property type="entry name" value="F-box_AtFBW1-like"/>
    <property type="match status" value="1"/>
</dbReference>
<reference evidence="2 3" key="1">
    <citation type="submission" date="2024-04" db="EMBL/GenBank/DDBJ databases">
        <title>The reference genome of an endangered Asteraceae, Deinandra increscens subsp. villosa, native to the Central Coast of California.</title>
        <authorList>
            <person name="Guilliams M."/>
            <person name="Hasenstab-Lehman K."/>
            <person name="Meyer R."/>
            <person name="Mcevoy S."/>
        </authorList>
    </citation>
    <scope>NUCLEOTIDE SEQUENCE [LARGE SCALE GENOMIC DNA]</scope>
    <source>
        <tissue evidence="2">Leaf</tissue>
    </source>
</reference>
<dbReference type="PANTHER" id="PTHR31672">
    <property type="entry name" value="BNACNNG10540D PROTEIN"/>
    <property type="match status" value="1"/>
</dbReference>
<dbReference type="InterPro" id="IPR050796">
    <property type="entry name" value="SCF_F-box_component"/>
</dbReference>
<dbReference type="InterPro" id="IPR036047">
    <property type="entry name" value="F-box-like_dom_sf"/>
</dbReference>
<proteinExistence type="predicted"/>
<organism evidence="2 3">
    <name type="scientific">Deinandra increscens subsp. villosa</name>
    <dbReference type="NCBI Taxonomy" id="3103831"/>
    <lineage>
        <taxon>Eukaryota</taxon>
        <taxon>Viridiplantae</taxon>
        <taxon>Streptophyta</taxon>
        <taxon>Embryophyta</taxon>
        <taxon>Tracheophyta</taxon>
        <taxon>Spermatophyta</taxon>
        <taxon>Magnoliopsida</taxon>
        <taxon>eudicotyledons</taxon>
        <taxon>Gunneridae</taxon>
        <taxon>Pentapetalae</taxon>
        <taxon>asterids</taxon>
        <taxon>campanulids</taxon>
        <taxon>Asterales</taxon>
        <taxon>Asteraceae</taxon>
        <taxon>Asteroideae</taxon>
        <taxon>Heliantheae alliance</taxon>
        <taxon>Madieae</taxon>
        <taxon>Madiinae</taxon>
        <taxon>Deinandra</taxon>
    </lineage>
</organism>